<dbReference type="EMBL" id="CP012670">
    <property type="protein sequence ID" value="AUX21357.1"/>
    <property type="molecule type" value="Genomic_DNA"/>
</dbReference>
<dbReference type="InterPro" id="IPR036415">
    <property type="entry name" value="Lamin_tail_dom_sf"/>
</dbReference>
<name>A0A4P2PX25_SORCE</name>
<evidence type="ECO:0000256" key="2">
    <source>
        <dbReference type="SAM" id="SignalP"/>
    </source>
</evidence>
<evidence type="ECO:0000313" key="4">
    <source>
        <dbReference type="EMBL" id="AUX21357.1"/>
    </source>
</evidence>
<dbReference type="OrthoDB" id="5489112at2"/>
<dbReference type="PROSITE" id="PS51841">
    <property type="entry name" value="LTD"/>
    <property type="match status" value="1"/>
</dbReference>
<dbReference type="Gene3D" id="2.60.40.1260">
    <property type="entry name" value="Lamin Tail domain"/>
    <property type="match status" value="1"/>
</dbReference>
<feature type="domain" description="LTD" evidence="3">
    <location>
        <begin position="365"/>
        <end position="506"/>
    </location>
</feature>
<reference evidence="4 5" key="1">
    <citation type="submission" date="2015-09" db="EMBL/GenBank/DDBJ databases">
        <title>Sorangium comparison.</title>
        <authorList>
            <person name="Zaburannyi N."/>
            <person name="Bunk B."/>
            <person name="Overmann J."/>
            <person name="Mueller R."/>
        </authorList>
    </citation>
    <scope>NUCLEOTIDE SEQUENCE [LARGE SCALE GENOMIC DNA]</scope>
    <source>
        <strain evidence="4 5">So ceGT47</strain>
    </source>
</reference>
<dbReference type="AlphaFoldDB" id="A0A4P2PX25"/>
<feature type="chain" id="PRO_5020852971" description="LTD domain-containing protein" evidence="2">
    <location>
        <begin position="35"/>
        <end position="532"/>
    </location>
</feature>
<dbReference type="SUPFAM" id="SSF74853">
    <property type="entry name" value="Lamin A/C globular tail domain"/>
    <property type="match status" value="1"/>
</dbReference>
<dbReference type="Pfam" id="PF00932">
    <property type="entry name" value="LTD"/>
    <property type="match status" value="1"/>
</dbReference>
<proteinExistence type="predicted"/>
<evidence type="ECO:0000259" key="3">
    <source>
        <dbReference type="PROSITE" id="PS51841"/>
    </source>
</evidence>
<dbReference type="InterPro" id="IPR001322">
    <property type="entry name" value="Lamin_tail_dom"/>
</dbReference>
<evidence type="ECO:0000313" key="5">
    <source>
        <dbReference type="Proteomes" id="UP000295781"/>
    </source>
</evidence>
<feature type="region of interest" description="Disordered" evidence="1">
    <location>
        <begin position="488"/>
        <end position="532"/>
    </location>
</feature>
<gene>
    <name evidence="4" type="ORF">SOCEGT47_018390</name>
</gene>
<feature type="signal peptide" evidence="2">
    <location>
        <begin position="1"/>
        <end position="34"/>
    </location>
</feature>
<dbReference type="RefSeq" id="WP_129346693.1">
    <property type="nucleotide sequence ID" value="NZ_CP012670.1"/>
</dbReference>
<keyword evidence="2" id="KW-0732">Signal</keyword>
<sequence length="532" mass="54623">MTHHPLARSSCSARALGALPFALAPLVATPLACAPDLVAPPCLDRVDDEQGDAAGDANAGSLLQIEPAAPPDAAPPVLRLRVRLPGASAEAIDLDRVFVFHGKIGAVHLRQIEQDDLSKALSERVVPSIAWLDEPSPGDLWITVAPLAPLKPGEAYAVAGGSPVFSHPLQIASDGAPPVLPRLWPPIDAGATLALGVWCGDAPLPEMADAATLAPGGPAGALRRGAVDGIGARCLRFEAEPAPAPDGADGARLVGPPAAFAGEPAAVSLDPRPFALESEPLRAPAVACEPDEVPLGPGCARVADDRIQVRSADAPLLWAIAGEGLDEVLVVPPGEPFVLAPLPPLAPVALSVATIDNAGRVERQPFSAMTRAPMPHVIINEVLANPIGAEPAQEWVELYNDGDVSADLTGYVLVDVGGETELPSISLEPGAYALVVSEGYEPNDELDPPPSPEALLARVPRLGNHGLSNTGEPLKLKDGGGVVVSRSPALPEPKAGMSLARVGPRAPDGSAGAFVTGWPTPGRENIINQEIP</sequence>
<dbReference type="Proteomes" id="UP000295781">
    <property type="component" value="Chromosome"/>
</dbReference>
<organism evidence="4 5">
    <name type="scientific">Sorangium cellulosum</name>
    <name type="common">Polyangium cellulosum</name>
    <dbReference type="NCBI Taxonomy" id="56"/>
    <lineage>
        <taxon>Bacteria</taxon>
        <taxon>Pseudomonadati</taxon>
        <taxon>Myxococcota</taxon>
        <taxon>Polyangia</taxon>
        <taxon>Polyangiales</taxon>
        <taxon>Polyangiaceae</taxon>
        <taxon>Sorangium</taxon>
    </lineage>
</organism>
<accession>A0A4P2PX25</accession>
<protein>
    <recommendedName>
        <fullName evidence="3">LTD domain-containing protein</fullName>
    </recommendedName>
</protein>
<evidence type="ECO:0000256" key="1">
    <source>
        <dbReference type="SAM" id="MobiDB-lite"/>
    </source>
</evidence>